<dbReference type="PROSITE" id="PS50096">
    <property type="entry name" value="IQ"/>
    <property type="match status" value="1"/>
</dbReference>
<dbReference type="Gene3D" id="3.40.850.10">
    <property type="entry name" value="Kinesin motor domain"/>
    <property type="match status" value="1"/>
</dbReference>
<dbReference type="GO" id="GO:0031033">
    <property type="term" value="P:myosin filament organization"/>
    <property type="evidence" value="ECO:0007669"/>
    <property type="project" value="UniProtKB-ARBA"/>
</dbReference>
<evidence type="ECO:0000313" key="19">
    <source>
        <dbReference type="Proteomes" id="UP000549394"/>
    </source>
</evidence>
<feature type="binding site" evidence="14">
    <location>
        <begin position="173"/>
        <end position="180"/>
    </location>
    <ligand>
        <name>ATP</name>
        <dbReference type="ChEBI" id="CHEBI:30616"/>
    </ligand>
</feature>
<dbReference type="PROSITE" id="PS51844">
    <property type="entry name" value="SH3_LIKE"/>
    <property type="match status" value="1"/>
</dbReference>
<sequence length="1952" mass="225882">MANPDDPDYPYLFIDRKKLLEEAKPYDGKKNVWIPDPKEGYLRADIESTKGDEVTVLTEKMESKTVKKEKCQQMNPPKFEKMEDMANLTYLNEASVLYNLKSRYCSGLIYTYSGLFCVAINPYRRLPIYTIQVVNKFKGKRRNEMPPHLFSIADNAYHNMLQDRENQSMLITGESGAGKTENTKKVISYFASVAATQSSKEQPAEGSSKKAVTLEDQIVQANPVLEAYGNAKTIRNNNSSRFGKFIRIHFGTTGKIAGADIETYLLEKSRITYQQPGRERNYHIYYQITSNYSKEFTDKLLIAQDPGLYHFINQGCLQVENLDDAEEMKFTDDAFGVLGFTEEEKMGLYKCTAAIIWFGEMKFKQRPREEQAEADGTSEAEKVAYLLGVNAGDLLKSLLKPKVKVGNEMVTKGQNLDQVNFAVGALAKCLYDRMFKWLVARVNKTLDTKNKRQYFIGVLDIAGFEIFEYNTFEQLCINYTNERLQQFFNHHMFVLEQEEYKKEGINWEFIDFGMDLQQCIDLIEKPMGILSILEEECMFPKATDKTFMTKLYENHLGKSPNFGKPKPDKKAKYEPHFEIYHYAGTVQYNINGWLDKNKDPINDTVVQLLQASKEPLVAMFFAEPKDDKPAAGKKKKKGGAYQTISATHRESLNKLMTNLKTTQPHFVRCIIPNENKAPGEIDAHLVLHQLQCNGVLEGIRICRKGFPNRIIYSEFKQRYSILAPNAIPQGFVDGKVVTEKVLVAIQLADNDYRLGHTKVFFRAGVLGQLEDMRDEKLSKIISLFQAHIRGYLMRRNYKKLQDQRMGLSVIQRNIRKWLTLRNWQWWKLYTRVKPLLSIARQEDEMKKKEEELEKAKEDIAKLEKHKKELEEQNVTLLQAKNDLFLQLQAEQDTLTDREETIQKLITQKADYESQMKELEERLQEEEDGAEALEDAKRKVEQECENLKKDVEDMELTIQKANQDKQTKENQIRTLQDEMAQQDDQISRLNKDKKNLDENLKKTQDDLAAEEDKCNHLNKLKQKLEQNIDELEDSLEREKKQRSDVEKVRRKLESELKQTQETVDDLERVKRSLEEQSKKKDSEISNLNSRLEDEQSLIAQLQKKIKALQARIEELEEELEAERAARMKVEKQRAELNRELDELSDRLDEAGGATQAQMELNKKREMEMQKLRRDLEEQQLQHEQQAATLRKKQQDAVNELSEQLDHLSKTKANIEKEKNKLKLEVDDLNAQVEHVSKSKSAAEKMSKQLESQLSETSTQLEESTRKISELTSHQSRVQTESSELLRQLEEAESQIKQLARTKANLTKSIEELKVNLEDESRAKAKLHGEARNLQADVDSLRDQLEEEQESKSDLQRQLTKAQNEAAEWRRRCESGEGSVRSEELDELKRKLGAKLSETEQALEAAQAKVSSLEKTKVRLQGELEDIVIEVERSQTLANQAEKKQRQFDKMIDEWKKKSSDLQAELEQANRDSRANAAEVFKLKTQLEESHDTMEALRRENKNLNEEIRELTDQLGEGGKSVHDLEKARRRLEMEKEELQAALEEAEAALEQEEAKVMRATLEISAVRQDIERRLAEKDEEFENTRRNHQRALDSMQASLEAESRGKTEALRVKKKLEQDINELEVALDGANRGRAEAEKNVKKYQMHIRELEMQLEEEQRSRDEAREQYTSSERRANVLAGEIEELHTQLEASERARKSAEGDLHEAVDRVSELTTTNSSLMAHKRKLENDIQAMQSDMDDQLNELRTSEERSKKAMSDAAKLAEDLRKEQDHSSSIEKLRRSLESQVKELQARLDEAEANVLKGGKRTIQKLEQRVRDLEVELDSEQRRHAETSKNFRKQDKRLKELAFQNDEDRKAQERMQDVIDKLQNKIKTYKRQVDEAEEIAAVNLAKYRKVQHELEDAEERADMAENTLAKLRAKNRSSISTSRTVTGGHGTTTIKTKSSRITSQES</sequence>
<dbReference type="FunFam" id="1.20.5.370:FF:000008">
    <property type="entry name" value="Myosin heavy chain"/>
    <property type="match status" value="1"/>
</dbReference>
<evidence type="ECO:0000313" key="18">
    <source>
        <dbReference type="EMBL" id="CAD5122920.1"/>
    </source>
</evidence>
<dbReference type="InterPro" id="IPR027417">
    <property type="entry name" value="P-loop_NTPase"/>
</dbReference>
<dbReference type="Gene3D" id="1.20.120.720">
    <property type="entry name" value="Myosin VI head, motor domain, U50 subdomain"/>
    <property type="match status" value="1"/>
</dbReference>
<evidence type="ECO:0000256" key="14">
    <source>
        <dbReference type="PROSITE-ProRule" id="PRU00782"/>
    </source>
</evidence>
<feature type="compositionally biased region" description="Basic and acidic residues" evidence="15">
    <location>
        <begin position="1690"/>
        <end position="1711"/>
    </location>
</feature>
<dbReference type="Gene3D" id="1.20.5.340">
    <property type="match status" value="6"/>
</dbReference>
<keyword evidence="11 14" id="KW-0009">Actin-binding</keyword>
<dbReference type="GO" id="GO:0032982">
    <property type="term" value="C:myosin filament"/>
    <property type="evidence" value="ECO:0007669"/>
    <property type="project" value="UniProtKB-KW"/>
</dbReference>
<keyword evidence="9 14" id="KW-0505">Motor protein</keyword>
<dbReference type="PANTHER" id="PTHR45615">
    <property type="entry name" value="MYOSIN HEAVY CHAIN, NON-MUSCLE"/>
    <property type="match status" value="1"/>
</dbReference>
<dbReference type="Pfam" id="PF01576">
    <property type="entry name" value="Myosin_tail_1"/>
    <property type="match status" value="1"/>
</dbReference>
<dbReference type="Gene3D" id="1.20.5.370">
    <property type="match status" value="4"/>
</dbReference>
<accession>A0A7I8W2X1</accession>
<evidence type="ECO:0000256" key="7">
    <source>
        <dbReference type="ARBA" id="ARBA00023054"/>
    </source>
</evidence>
<evidence type="ECO:0000256" key="9">
    <source>
        <dbReference type="ARBA" id="ARBA00023175"/>
    </source>
</evidence>
<dbReference type="SUPFAM" id="SSF52540">
    <property type="entry name" value="P-loop containing nucleoside triphosphate hydrolases"/>
    <property type="match status" value="1"/>
</dbReference>
<dbReference type="Pfam" id="PF00063">
    <property type="entry name" value="Myosin_head"/>
    <property type="match status" value="1"/>
</dbReference>
<dbReference type="SUPFAM" id="SSF90257">
    <property type="entry name" value="Myosin rod fragments"/>
    <property type="match status" value="5"/>
</dbReference>
<dbReference type="SUPFAM" id="SSF57997">
    <property type="entry name" value="Tropomyosin"/>
    <property type="match status" value="1"/>
</dbReference>
<dbReference type="InterPro" id="IPR004009">
    <property type="entry name" value="SH3_Myosin"/>
</dbReference>
<dbReference type="Gene3D" id="2.30.30.360">
    <property type="entry name" value="Myosin S1 fragment, N-terminal"/>
    <property type="match status" value="1"/>
</dbReference>
<name>A0A7I8W2X1_9ANNE</name>
<comment type="caution">
    <text evidence="18">The sequence shown here is derived from an EMBL/GenBank/DDBJ whole genome shotgun (WGS) entry which is preliminary data.</text>
</comment>
<dbReference type="InterPro" id="IPR014751">
    <property type="entry name" value="XRCC4-like_C"/>
</dbReference>
<evidence type="ECO:0000256" key="8">
    <source>
        <dbReference type="ARBA" id="ARBA00023123"/>
    </source>
</evidence>
<dbReference type="Pfam" id="PF02736">
    <property type="entry name" value="Myosin_N"/>
    <property type="match status" value="1"/>
</dbReference>
<dbReference type="Gene3D" id="1.20.5.4820">
    <property type="match status" value="1"/>
</dbReference>
<feature type="compositionally biased region" description="Basic and acidic residues" evidence="15">
    <location>
        <begin position="1070"/>
        <end position="1082"/>
    </location>
</feature>
<keyword evidence="4" id="KW-0963">Cytoplasm</keyword>
<dbReference type="FunFam" id="1.20.120.720:FF:000001">
    <property type="entry name" value="Myosin heavy chain, muscle"/>
    <property type="match status" value="1"/>
</dbReference>
<comment type="function">
    <text evidence="12">Muscle contraction.</text>
</comment>
<keyword evidence="5 14" id="KW-0547">Nucleotide-binding</keyword>
<comment type="subcellular location">
    <subcellularLocation>
        <location evidence="1">Cytoplasm</location>
        <location evidence="1">Myofibril</location>
    </subcellularLocation>
</comment>
<dbReference type="FunFam" id="1.10.10.820:FF:000001">
    <property type="entry name" value="Myosin heavy chain"/>
    <property type="match status" value="1"/>
</dbReference>
<dbReference type="InterPro" id="IPR008989">
    <property type="entry name" value="Myosin_S1_N"/>
</dbReference>
<dbReference type="FunFam" id="2.30.30.360:FF:000001">
    <property type="entry name" value="Myosin heavy chain"/>
    <property type="match status" value="1"/>
</dbReference>
<feature type="compositionally biased region" description="Polar residues" evidence="15">
    <location>
        <begin position="1247"/>
        <end position="1260"/>
    </location>
</feature>
<dbReference type="GO" id="GO:0016460">
    <property type="term" value="C:myosin II complex"/>
    <property type="evidence" value="ECO:0007669"/>
    <property type="project" value="TreeGrafter"/>
</dbReference>
<evidence type="ECO:0000256" key="2">
    <source>
        <dbReference type="ARBA" id="ARBA00008314"/>
    </source>
</evidence>
<keyword evidence="10" id="KW-0514">Muscle protein</keyword>
<keyword evidence="19" id="KW-1185">Reference proteome</keyword>
<dbReference type="GO" id="GO:0008307">
    <property type="term" value="F:structural constituent of muscle"/>
    <property type="evidence" value="ECO:0007669"/>
    <property type="project" value="UniProtKB-ARBA"/>
</dbReference>
<feature type="region of interest" description="Disordered" evidence="15">
    <location>
        <begin position="1690"/>
        <end position="1715"/>
    </location>
</feature>
<feature type="region of interest" description="Disordered" evidence="15">
    <location>
        <begin position="1654"/>
        <end position="1673"/>
    </location>
</feature>
<keyword evidence="8 14" id="KW-0518">Myosin</keyword>
<dbReference type="Pfam" id="PF00612">
    <property type="entry name" value="IQ"/>
    <property type="match status" value="1"/>
</dbReference>
<reference evidence="18 19" key="1">
    <citation type="submission" date="2020-08" db="EMBL/GenBank/DDBJ databases">
        <authorList>
            <person name="Hejnol A."/>
        </authorList>
    </citation>
    <scope>NUCLEOTIDE SEQUENCE [LARGE SCALE GENOMIC DNA]</scope>
</reference>
<evidence type="ECO:0000256" key="4">
    <source>
        <dbReference type="ARBA" id="ARBA00022490"/>
    </source>
</evidence>
<dbReference type="Gene3D" id="1.20.58.530">
    <property type="match status" value="1"/>
</dbReference>
<organism evidence="18 19">
    <name type="scientific">Dimorphilus gyrociliatus</name>
    <dbReference type="NCBI Taxonomy" id="2664684"/>
    <lineage>
        <taxon>Eukaryota</taxon>
        <taxon>Metazoa</taxon>
        <taxon>Spiralia</taxon>
        <taxon>Lophotrochozoa</taxon>
        <taxon>Annelida</taxon>
        <taxon>Polychaeta</taxon>
        <taxon>Polychaeta incertae sedis</taxon>
        <taxon>Dinophilidae</taxon>
        <taxon>Dimorphilus</taxon>
    </lineage>
</organism>
<evidence type="ECO:0000256" key="12">
    <source>
        <dbReference type="ARBA" id="ARBA00037488"/>
    </source>
</evidence>
<dbReference type="Proteomes" id="UP000549394">
    <property type="component" value="Unassembled WGS sequence"/>
</dbReference>
<evidence type="ECO:0000256" key="6">
    <source>
        <dbReference type="ARBA" id="ARBA00022840"/>
    </source>
</evidence>
<feature type="compositionally biased region" description="Low complexity" evidence="15">
    <location>
        <begin position="1926"/>
        <end position="1952"/>
    </location>
</feature>
<feature type="region of interest" description="Actin-binding" evidence="14">
    <location>
        <begin position="652"/>
        <end position="674"/>
    </location>
</feature>
<dbReference type="PRINTS" id="PR00193">
    <property type="entry name" value="MYOSINHEAVY"/>
</dbReference>
<keyword evidence="7" id="KW-0175">Coiled coil</keyword>
<evidence type="ECO:0000256" key="11">
    <source>
        <dbReference type="ARBA" id="ARBA00023203"/>
    </source>
</evidence>
<proteinExistence type="inferred from homology"/>
<dbReference type="GO" id="GO:0040011">
    <property type="term" value="P:locomotion"/>
    <property type="evidence" value="ECO:0007669"/>
    <property type="project" value="UniProtKB-ARBA"/>
</dbReference>
<evidence type="ECO:0000256" key="10">
    <source>
        <dbReference type="ARBA" id="ARBA00023179"/>
    </source>
</evidence>
<dbReference type="InterPro" id="IPR001609">
    <property type="entry name" value="Myosin_head_motor_dom-like"/>
</dbReference>
<dbReference type="GO" id="GO:0005524">
    <property type="term" value="F:ATP binding"/>
    <property type="evidence" value="ECO:0007669"/>
    <property type="project" value="UniProtKB-UniRule"/>
</dbReference>
<dbReference type="GO" id="GO:0030016">
    <property type="term" value="C:myofibril"/>
    <property type="evidence" value="ECO:0007669"/>
    <property type="project" value="UniProtKB-SubCell"/>
</dbReference>
<evidence type="ECO:0000259" key="16">
    <source>
        <dbReference type="PROSITE" id="PS51456"/>
    </source>
</evidence>
<dbReference type="FunFam" id="1.20.5.340:FF:000021">
    <property type="entry name" value="Myosin heavy chain, isoform G"/>
    <property type="match status" value="1"/>
</dbReference>
<feature type="compositionally biased region" description="Basic and acidic residues" evidence="15">
    <location>
        <begin position="1235"/>
        <end position="1246"/>
    </location>
</feature>
<dbReference type="FunFam" id="3.40.850.10:FF:000024">
    <property type="entry name" value="Myosin heavy chain, isoform J"/>
    <property type="match status" value="1"/>
</dbReference>
<feature type="region of interest" description="Disordered" evidence="15">
    <location>
        <begin position="1918"/>
        <end position="1952"/>
    </location>
</feature>
<dbReference type="GO" id="GO:0051015">
    <property type="term" value="F:actin filament binding"/>
    <property type="evidence" value="ECO:0007669"/>
    <property type="project" value="InterPro"/>
</dbReference>
<comment type="similarity">
    <text evidence="2 14">Belongs to the TRAFAC class myosin-kinesin ATPase superfamily. Myosin family.</text>
</comment>
<dbReference type="GO" id="GO:0006936">
    <property type="term" value="P:muscle contraction"/>
    <property type="evidence" value="ECO:0007669"/>
    <property type="project" value="UniProtKB-ARBA"/>
</dbReference>
<dbReference type="EMBL" id="CAJFCJ010000019">
    <property type="protein sequence ID" value="CAD5122920.1"/>
    <property type="molecule type" value="Genomic_DNA"/>
</dbReference>
<protein>
    <submittedName>
        <fullName evidence="18">DgyrCDS11319</fullName>
    </submittedName>
</protein>
<evidence type="ECO:0000256" key="15">
    <source>
        <dbReference type="SAM" id="MobiDB-lite"/>
    </source>
</evidence>
<dbReference type="FunFam" id="1.20.5.340:FF:000025">
    <property type="entry name" value="Myosin heavy chain, isoform G"/>
    <property type="match status" value="1"/>
</dbReference>
<dbReference type="PROSITE" id="PS51456">
    <property type="entry name" value="MYOSIN_MOTOR"/>
    <property type="match status" value="1"/>
</dbReference>
<dbReference type="GO" id="GO:0000146">
    <property type="term" value="F:microfilament motor activity"/>
    <property type="evidence" value="ECO:0007669"/>
    <property type="project" value="TreeGrafter"/>
</dbReference>
<dbReference type="Gene3D" id="1.10.10.820">
    <property type="match status" value="1"/>
</dbReference>
<dbReference type="InterPro" id="IPR036961">
    <property type="entry name" value="Kinesin_motor_dom_sf"/>
</dbReference>
<evidence type="ECO:0000256" key="3">
    <source>
        <dbReference type="ARBA" id="ARBA00022433"/>
    </source>
</evidence>
<dbReference type="OrthoDB" id="312459at2759"/>
<dbReference type="FunFam" id="1.20.5.4820:FF:000002">
    <property type="entry name" value="Myosin heavy chain 10"/>
    <property type="match status" value="1"/>
</dbReference>
<evidence type="ECO:0000256" key="13">
    <source>
        <dbReference type="ARBA" id="ARBA00038612"/>
    </source>
</evidence>
<dbReference type="SMART" id="SM00015">
    <property type="entry name" value="IQ"/>
    <property type="match status" value="1"/>
</dbReference>
<evidence type="ECO:0000256" key="1">
    <source>
        <dbReference type="ARBA" id="ARBA00004657"/>
    </source>
</evidence>
<comment type="subunit">
    <text evidence="13">Muscle myosin is a hexameric protein that consists of 2 heavy chain subunits (MHC), 2 alkali light chain subunits (MLC) and 2 regulatory light chain subunits (MLC-2).</text>
</comment>
<dbReference type="GO" id="GO:0030239">
    <property type="term" value="P:myofibril assembly"/>
    <property type="evidence" value="ECO:0007669"/>
    <property type="project" value="UniProtKB-ARBA"/>
</dbReference>
<dbReference type="FunFam" id="1.20.58.530:FF:000001">
    <property type="entry name" value="Myosin heavy chain"/>
    <property type="match status" value="1"/>
</dbReference>
<feature type="domain" description="Myosin motor" evidence="16">
    <location>
        <begin position="80"/>
        <end position="774"/>
    </location>
</feature>
<keyword evidence="6 14" id="KW-0067">ATP-binding</keyword>
<dbReference type="FunFam" id="1.20.5.370:FF:000009">
    <property type="entry name" value="Myosin heavy chain, isoform G"/>
    <property type="match status" value="1"/>
</dbReference>
<feature type="region of interest" description="Disordered" evidence="15">
    <location>
        <begin position="1235"/>
        <end position="1280"/>
    </location>
</feature>
<dbReference type="InterPro" id="IPR002928">
    <property type="entry name" value="Myosin_tail"/>
</dbReference>
<dbReference type="FunFam" id="1.20.5.370:FF:000001">
    <property type="entry name" value="Myosin heavy chain"/>
    <property type="match status" value="1"/>
</dbReference>
<keyword evidence="3" id="KW-0787">Thick filament</keyword>
<dbReference type="SMART" id="SM00242">
    <property type="entry name" value="MYSc"/>
    <property type="match status" value="1"/>
</dbReference>
<dbReference type="FunFam" id="1.20.5.370:FF:000010">
    <property type="entry name" value="Myosin heavy chain, isoform G"/>
    <property type="match status" value="1"/>
</dbReference>
<dbReference type="PANTHER" id="PTHR45615:SF27">
    <property type="entry name" value="MYOSIN HEAVY CHAIN, MUSCLE"/>
    <property type="match status" value="1"/>
</dbReference>
<dbReference type="CDD" id="cd01377">
    <property type="entry name" value="MYSc_class_II"/>
    <property type="match status" value="1"/>
</dbReference>
<dbReference type="InterPro" id="IPR000048">
    <property type="entry name" value="IQ_motif_EF-hand-BS"/>
</dbReference>
<gene>
    <name evidence="18" type="ORF">DGYR_LOCUS10661</name>
</gene>
<feature type="region of interest" description="Disordered" evidence="15">
    <location>
        <begin position="1070"/>
        <end position="1092"/>
    </location>
</feature>
<feature type="domain" description="Myosin N-terminal SH3-like" evidence="17">
    <location>
        <begin position="27"/>
        <end position="76"/>
    </location>
</feature>
<dbReference type="FunFam" id="1.20.5.340:FF:000019">
    <property type="entry name" value="Myosin heavy chain, isoform G"/>
    <property type="match status" value="1"/>
</dbReference>
<evidence type="ECO:0000256" key="5">
    <source>
        <dbReference type="ARBA" id="ARBA00022741"/>
    </source>
</evidence>
<evidence type="ECO:0000259" key="17">
    <source>
        <dbReference type="PROSITE" id="PS51844"/>
    </source>
</evidence>
<feature type="compositionally biased region" description="Polar residues" evidence="15">
    <location>
        <begin position="1268"/>
        <end position="1280"/>
    </location>
</feature>